<dbReference type="PANTHER" id="PTHR30570:SF1">
    <property type="entry name" value="PHOSPHATE-BINDING PROTEIN PSTS"/>
    <property type="match status" value="1"/>
</dbReference>
<dbReference type="Pfam" id="PF16258">
    <property type="entry name" value="DUF4912"/>
    <property type="match status" value="1"/>
</dbReference>
<dbReference type="AlphaFoldDB" id="A0A8J7Z4Q7"/>
<dbReference type="Gene3D" id="3.40.190.10">
    <property type="entry name" value="Periplasmic binding protein-like II"/>
    <property type="match status" value="2"/>
</dbReference>
<organism evidence="4 5">
    <name type="scientific">Myxacorys almedinensis A</name>
    <dbReference type="NCBI Taxonomy" id="2690445"/>
    <lineage>
        <taxon>Bacteria</taxon>
        <taxon>Bacillati</taxon>
        <taxon>Cyanobacteriota</taxon>
        <taxon>Cyanophyceae</taxon>
        <taxon>Leptolyngbyales</taxon>
        <taxon>Leptolyngbyaceae</taxon>
        <taxon>Myxacorys</taxon>
        <taxon>Myxacorys almedinensis</taxon>
    </lineage>
</organism>
<protein>
    <submittedName>
        <fullName evidence="4">DUF4912 domain-containing protein</fullName>
    </submittedName>
</protein>
<dbReference type="InterPro" id="IPR032585">
    <property type="entry name" value="DUF4912"/>
</dbReference>
<evidence type="ECO:0000259" key="3">
    <source>
        <dbReference type="Pfam" id="PF12849"/>
    </source>
</evidence>
<dbReference type="PANTHER" id="PTHR30570">
    <property type="entry name" value="PERIPLASMIC PHOSPHATE BINDING COMPONENT OF PHOSPHATE ABC TRANSPORTER"/>
    <property type="match status" value="1"/>
</dbReference>
<dbReference type="Pfam" id="PF12849">
    <property type="entry name" value="PBP_like_2"/>
    <property type="match status" value="1"/>
</dbReference>
<name>A0A8J7Z4Q7_9CYAN</name>
<evidence type="ECO:0000256" key="1">
    <source>
        <dbReference type="ARBA" id="ARBA00022729"/>
    </source>
</evidence>
<sequence>MVFRKQSSVINFALMVAFTTVSVPFAGSLKARPVLAQSANPISFPLPTAVPKGSTVRISGSSTMAAINLALKQRFETQYPGTSIDVGYTESATGLQDLLAGKIDLAAIGRPLTAAEKATGLVEIPVTRHKIAVVVSPNNLFRGNLTTDEFARIFRGDITNWSQVGGEPGAIRVIDRPPTSDTRQSFQTYPVFQSAPFEAGATATTVREDSTEAVLQDLGNDGIGYAIAPQVVNQPNVRIVPMHTTLPDDPRYPFSQPLSYVYRGTPSAAIAAFLGYATSPTAQSAIQTAEADPAIATAALNVPTTASPAETPLPPSAVASTVGGSTVIGQATQTPPSTPPLASEEAGLPPWLLWLLPLGVAGLLIAWLVKNRRPAGEPTAPVSPSAPPPTSAADDTNLNLASRTETVINGDRASIAESQPEANRIGGAAWMASQPGEHPESDPNTRGLVEDAIAPPNLPEDPLLADHLGATALGGAGLAAGAGAAWMASQLVDQPDITAETTDAAIASDASLDPVAASPLANESISPVPDQAAVADPWETPVPTEAASIAEDLAVHKMNMIDQPDVASPEPSFTRTEPSLEPSLEIERSPIGSDLIEELDLLESQLADDATDEPVVENAAAIAKVEPKVEPFEAQAAVSFERSLDDPEAGAGLPGAFGAAVAGAGLAAASARLDLNSLNRDQTDVEATKFDVGQSDLSRETLATVDEGLADLPTGYGESRIVLMPRDPQWAYSYWDVPNDHREAARTQGGQRLALRLYDVTDVNLDHQSPHSLQQYDCEELARDWYVPIPVSDRDYLVEIGYLTTDGRWLMLARSAPVSIPPVYPSDWFDDQLVTIDWEEDLRDKTFLELVPPDRQRPDQPQHEIYDEIFGLAQGTESQRLAGSLFGSMQQVPQTAISSFVLPSGVGAWALPTPSGMGVSGALTLSGAGFSGIVPPPRPRKFWLVADAELIVYGATEPDANLTIAGQPIDLSPDGTFRFQMSFQDGQIDYPIMAVASDGVQTRSIHLKFNRETPNRNTNPKADATDEWLS</sequence>
<dbReference type="InterPro" id="IPR050811">
    <property type="entry name" value="Phosphate_ABC_transporter"/>
</dbReference>
<gene>
    <name evidence="4" type="ORF">GS601_12345</name>
</gene>
<evidence type="ECO:0000313" key="4">
    <source>
        <dbReference type="EMBL" id="NDJ18068.1"/>
    </source>
</evidence>
<accession>A0A8J7Z4Q7</accession>
<dbReference type="EMBL" id="WVIE01000013">
    <property type="protein sequence ID" value="NDJ18068.1"/>
    <property type="molecule type" value="Genomic_DNA"/>
</dbReference>
<dbReference type="Proteomes" id="UP000646053">
    <property type="component" value="Unassembled WGS sequence"/>
</dbReference>
<keyword evidence="5" id="KW-1185">Reference proteome</keyword>
<comment type="caution">
    <text evidence="4">The sequence shown here is derived from an EMBL/GenBank/DDBJ whole genome shotgun (WGS) entry which is preliminary data.</text>
</comment>
<dbReference type="RefSeq" id="WP_162423597.1">
    <property type="nucleotide sequence ID" value="NZ_WVIE01000013.1"/>
</dbReference>
<feature type="region of interest" description="Disordered" evidence="2">
    <location>
        <begin position="1009"/>
        <end position="1030"/>
    </location>
</feature>
<dbReference type="SUPFAM" id="SSF53850">
    <property type="entry name" value="Periplasmic binding protein-like II"/>
    <property type="match status" value="1"/>
</dbReference>
<reference evidence="4" key="1">
    <citation type="submission" date="2019-12" db="EMBL/GenBank/DDBJ databases">
        <title>High-Quality draft genome sequences of three cyanobacteria isolated from the limestone walls of the Old Cathedral of Coimbra.</title>
        <authorList>
            <person name="Tiago I."/>
            <person name="Soares F."/>
            <person name="Portugal A."/>
        </authorList>
    </citation>
    <scope>NUCLEOTIDE SEQUENCE</scope>
    <source>
        <strain evidence="4">A</strain>
    </source>
</reference>
<dbReference type="CDD" id="cd13653">
    <property type="entry name" value="PBP2_phosphate_like_1"/>
    <property type="match status" value="1"/>
</dbReference>
<evidence type="ECO:0000313" key="5">
    <source>
        <dbReference type="Proteomes" id="UP000646053"/>
    </source>
</evidence>
<evidence type="ECO:0000256" key="2">
    <source>
        <dbReference type="SAM" id="MobiDB-lite"/>
    </source>
</evidence>
<feature type="domain" description="PBP" evidence="3">
    <location>
        <begin position="54"/>
        <end position="280"/>
    </location>
</feature>
<proteinExistence type="predicted"/>
<keyword evidence="1" id="KW-0732">Signal</keyword>
<feature type="region of interest" description="Disordered" evidence="2">
    <location>
        <begin position="374"/>
        <end position="397"/>
    </location>
</feature>
<dbReference type="InterPro" id="IPR024370">
    <property type="entry name" value="PBP_domain"/>
</dbReference>